<comment type="subcellular location">
    <subcellularLocation>
        <location evidence="1 10">Cytoplasm</location>
    </subcellularLocation>
</comment>
<evidence type="ECO:0000256" key="1">
    <source>
        <dbReference type="ARBA" id="ARBA00004496"/>
    </source>
</evidence>
<sequence length="470" mass="51649">MSAPVVTRFAPSPTGFLHIGGARTALFNWLYARGRGGRFLLRIEDTDRARSTPEATEAILQGMAWLGLDHDGEIVSQFENADRHAAVARELLAAGKAYKCFATQDDITAFREAARAEGKSTLYRSPWRDADPASHPDAPFVIRIKAPQSGNTVIHDEVQGEVTIRNDQLDDMVLLRSDGTPVYMLAVVVDDHDMGVTHVIRGDDHLNNAARQMMIYHAMGWDVPVWAHIPLIHGPDGKKLSKRHGALGAQEYQAMGYPAAGMRNYLARLGWSHGDDEFFTDAQARAWFDLSGIGKSPARFDLKKLENLSGLHIAQSDDAALQQEITGYLAATGAPALTRRQAEMLSRALYCVKDRAKTLPELLEKAHFALTSRPIETEEKAAKNLDTVSRGMLGELTPHLQTDSWDKENLEGILNRFAESKDTKFGKLAGPLRAALSGRAVTPSVFDMMLVLGKEETLARLTDAAQDAEA</sequence>
<dbReference type="InterPro" id="IPR020058">
    <property type="entry name" value="Glu/Gln-tRNA-synth_Ib_cat-dom"/>
</dbReference>
<dbReference type="GO" id="GO:0005829">
    <property type="term" value="C:cytosol"/>
    <property type="evidence" value="ECO:0007669"/>
    <property type="project" value="TreeGrafter"/>
</dbReference>
<keyword evidence="14" id="KW-1185">Reference proteome</keyword>
<dbReference type="EMBL" id="JAHXDN010000002">
    <property type="protein sequence ID" value="MBW4707997.1"/>
    <property type="molecule type" value="Genomic_DNA"/>
</dbReference>
<reference evidence="13" key="1">
    <citation type="submission" date="2021-07" db="EMBL/GenBank/DDBJ databases">
        <title>Roseobacter insulae sp. nov., isolated from a tidal flat.</title>
        <authorList>
            <person name="Park S."/>
            <person name="Yoon J.-H."/>
        </authorList>
    </citation>
    <scope>NUCLEOTIDE SEQUENCE</scope>
    <source>
        <strain evidence="13">YSTF-M11</strain>
    </source>
</reference>
<keyword evidence="6 10" id="KW-0547">Nucleotide-binding</keyword>
<protein>
    <recommendedName>
        <fullName evidence="10">Glutamate--tRNA ligase</fullName>
        <ecNumber evidence="10">6.1.1.17</ecNumber>
    </recommendedName>
    <alternativeName>
        <fullName evidence="10">Glutamyl-tRNA synthetase</fullName>
        <shortName evidence="10">GluRS</shortName>
    </alternativeName>
</protein>
<dbReference type="RefSeq" id="WP_219501364.1">
    <property type="nucleotide sequence ID" value="NZ_JAHXDN010000002.1"/>
</dbReference>
<dbReference type="GO" id="GO:0005524">
    <property type="term" value="F:ATP binding"/>
    <property type="evidence" value="ECO:0007669"/>
    <property type="project" value="UniProtKB-UniRule"/>
</dbReference>
<comment type="catalytic activity">
    <reaction evidence="10">
        <text>tRNA(Glu) + L-glutamate + ATP = L-glutamyl-tRNA(Glu) + AMP + diphosphate</text>
        <dbReference type="Rhea" id="RHEA:23540"/>
        <dbReference type="Rhea" id="RHEA-COMP:9663"/>
        <dbReference type="Rhea" id="RHEA-COMP:9680"/>
        <dbReference type="ChEBI" id="CHEBI:29985"/>
        <dbReference type="ChEBI" id="CHEBI:30616"/>
        <dbReference type="ChEBI" id="CHEBI:33019"/>
        <dbReference type="ChEBI" id="CHEBI:78442"/>
        <dbReference type="ChEBI" id="CHEBI:78520"/>
        <dbReference type="ChEBI" id="CHEBI:456215"/>
        <dbReference type="EC" id="6.1.1.17"/>
    </reaction>
</comment>
<evidence type="ECO:0000256" key="2">
    <source>
        <dbReference type="ARBA" id="ARBA00007894"/>
    </source>
</evidence>
<comment type="caution">
    <text evidence="10">Lacks conserved residue(s) required for the propagation of feature annotation.</text>
</comment>
<evidence type="ECO:0000256" key="7">
    <source>
        <dbReference type="ARBA" id="ARBA00022840"/>
    </source>
</evidence>
<dbReference type="GO" id="GO:0006424">
    <property type="term" value="P:glutamyl-tRNA aminoacylation"/>
    <property type="evidence" value="ECO:0007669"/>
    <property type="project" value="UniProtKB-UniRule"/>
</dbReference>
<comment type="subunit">
    <text evidence="3 10">Monomer.</text>
</comment>
<accession>A0A9X1K2W5</accession>
<evidence type="ECO:0000256" key="6">
    <source>
        <dbReference type="ARBA" id="ARBA00022741"/>
    </source>
</evidence>
<dbReference type="CDD" id="cd00808">
    <property type="entry name" value="GluRS_core"/>
    <property type="match status" value="1"/>
</dbReference>
<evidence type="ECO:0000256" key="3">
    <source>
        <dbReference type="ARBA" id="ARBA00011245"/>
    </source>
</evidence>
<keyword evidence="5 10" id="KW-0436">Ligase</keyword>
<dbReference type="InterPro" id="IPR004527">
    <property type="entry name" value="Glu-tRNA-ligase_bac/mito"/>
</dbReference>
<comment type="similarity">
    <text evidence="2 10">Belongs to the class-I aminoacyl-tRNA synthetase family. Glutamate--tRNA ligase type 1 subfamily.</text>
</comment>
<keyword evidence="7 10" id="KW-0067">ATP-binding</keyword>
<gene>
    <name evidence="10 13" type="primary">gltX</name>
    <name evidence="13" type="ORF">KX928_09375</name>
</gene>
<dbReference type="EC" id="6.1.1.17" evidence="10"/>
<organism evidence="13 14">
    <name type="scientific">Roseobacter insulae</name>
    <dbReference type="NCBI Taxonomy" id="2859783"/>
    <lineage>
        <taxon>Bacteria</taxon>
        <taxon>Pseudomonadati</taxon>
        <taxon>Pseudomonadota</taxon>
        <taxon>Alphaproteobacteria</taxon>
        <taxon>Rhodobacterales</taxon>
        <taxon>Roseobacteraceae</taxon>
        <taxon>Roseobacter</taxon>
    </lineage>
</organism>
<evidence type="ECO:0000256" key="8">
    <source>
        <dbReference type="ARBA" id="ARBA00022917"/>
    </source>
</evidence>
<dbReference type="GO" id="GO:0004818">
    <property type="term" value="F:glutamate-tRNA ligase activity"/>
    <property type="evidence" value="ECO:0007669"/>
    <property type="project" value="UniProtKB-UniRule"/>
</dbReference>
<dbReference type="PANTHER" id="PTHR43311:SF2">
    <property type="entry name" value="GLUTAMATE--TRNA LIGASE, MITOCHONDRIAL-RELATED"/>
    <property type="match status" value="1"/>
</dbReference>
<name>A0A9X1K2W5_9RHOB</name>
<dbReference type="PROSITE" id="PS00178">
    <property type="entry name" value="AA_TRNA_LIGASE_I"/>
    <property type="match status" value="1"/>
</dbReference>
<dbReference type="AlphaFoldDB" id="A0A9X1K2W5"/>
<dbReference type="InterPro" id="IPR033910">
    <property type="entry name" value="GluRS_core"/>
</dbReference>
<comment type="function">
    <text evidence="10">Catalyzes the attachment of glutamate to tRNA(Glu) in a two-step reaction: glutamate is first activated by ATP to form Glu-AMP and then transferred to the acceptor end of tRNA(Glu).</text>
</comment>
<dbReference type="FunFam" id="3.40.50.620:FF:000007">
    <property type="entry name" value="Glutamate--tRNA ligase"/>
    <property type="match status" value="1"/>
</dbReference>
<evidence type="ECO:0000313" key="14">
    <source>
        <dbReference type="Proteomes" id="UP001138661"/>
    </source>
</evidence>
<dbReference type="GO" id="GO:0008270">
    <property type="term" value="F:zinc ion binding"/>
    <property type="evidence" value="ECO:0007669"/>
    <property type="project" value="InterPro"/>
</dbReference>
<dbReference type="Pfam" id="PF00749">
    <property type="entry name" value="tRNA-synt_1c"/>
    <property type="match status" value="1"/>
</dbReference>
<evidence type="ECO:0000259" key="12">
    <source>
        <dbReference type="Pfam" id="PF19269"/>
    </source>
</evidence>
<dbReference type="NCBIfam" id="TIGR00464">
    <property type="entry name" value="gltX_bact"/>
    <property type="match status" value="1"/>
</dbReference>
<proteinExistence type="inferred from homology"/>
<evidence type="ECO:0000259" key="11">
    <source>
        <dbReference type="Pfam" id="PF00749"/>
    </source>
</evidence>
<evidence type="ECO:0000256" key="10">
    <source>
        <dbReference type="HAMAP-Rule" id="MF_00022"/>
    </source>
</evidence>
<feature type="domain" description="Aminoacyl-tRNA synthetase class I anticodon-binding" evidence="12">
    <location>
        <begin position="338"/>
        <end position="464"/>
    </location>
</feature>
<keyword evidence="9 10" id="KW-0030">Aminoacyl-tRNA synthetase</keyword>
<dbReference type="InterPro" id="IPR049940">
    <property type="entry name" value="GluQ/Sye"/>
</dbReference>
<evidence type="ECO:0000256" key="5">
    <source>
        <dbReference type="ARBA" id="ARBA00022598"/>
    </source>
</evidence>
<feature type="short sequence motif" description="'HIGH' region" evidence="10">
    <location>
        <begin position="11"/>
        <end position="21"/>
    </location>
</feature>
<dbReference type="PANTHER" id="PTHR43311">
    <property type="entry name" value="GLUTAMATE--TRNA LIGASE"/>
    <property type="match status" value="1"/>
</dbReference>
<keyword evidence="8 10" id="KW-0648">Protein biosynthesis</keyword>
<feature type="binding site" evidence="10">
    <location>
        <position position="242"/>
    </location>
    <ligand>
        <name>ATP</name>
        <dbReference type="ChEBI" id="CHEBI:30616"/>
    </ligand>
</feature>
<dbReference type="HAMAP" id="MF_00022">
    <property type="entry name" value="Glu_tRNA_synth_type1"/>
    <property type="match status" value="1"/>
</dbReference>
<feature type="domain" description="Glutamyl/glutaminyl-tRNA synthetase class Ib catalytic" evidence="11">
    <location>
        <begin position="5"/>
        <end position="306"/>
    </location>
</feature>
<comment type="caution">
    <text evidence="13">The sequence shown here is derived from an EMBL/GenBank/DDBJ whole genome shotgun (WGS) entry which is preliminary data.</text>
</comment>
<dbReference type="Pfam" id="PF19269">
    <property type="entry name" value="Anticodon_2"/>
    <property type="match status" value="1"/>
</dbReference>
<dbReference type="InterPro" id="IPR001412">
    <property type="entry name" value="aa-tRNA-synth_I_CS"/>
</dbReference>
<evidence type="ECO:0000256" key="4">
    <source>
        <dbReference type="ARBA" id="ARBA00022490"/>
    </source>
</evidence>
<evidence type="ECO:0000256" key="9">
    <source>
        <dbReference type="ARBA" id="ARBA00023146"/>
    </source>
</evidence>
<dbReference type="Proteomes" id="UP001138661">
    <property type="component" value="Unassembled WGS sequence"/>
</dbReference>
<dbReference type="InterPro" id="IPR045462">
    <property type="entry name" value="aa-tRNA-synth_I_cd-bd"/>
</dbReference>
<evidence type="ECO:0000313" key="13">
    <source>
        <dbReference type="EMBL" id="MBW4707997.1"/>
    </source>
</evidence>
<keyword evidence="4 10" id="KW-0963">Cytoplasm</keyword>
<feature type="short sequence motif" description="'KMSKS' region" evidence="10">
    <location>
        <begin position="239"/>
        <end position="243"/>
    </location>
</feature>